<dbReference type="Proteomes" id="UP000477543">
    <property type="component" value="Unassembled WGS sequence"/>
</dbReference>
<name>A0A6L9G8Y9_9MICC</name>
<sequence length="112" mass="11912">MRPAAEVLVFAASGAGILLLPGYAAGWPQLALAVVYWLATRNAARSQPRSVARVYRRNTLILFAACLAALLGFTTAAGLLLLVLGLVVAVRARNYGHPNPDRNDVPALLKSF</sequence>
<dbReference type="AlphaFoldDB" id="A0A6L9G8Y9"/>
<reference evidence="2 3" key="1">
    <citation type="submission" date="2020-01" db="EMBL/GenBank/DDBJ databases">
        <title>Glutamicibacter soli M275.</title>
        <authorList>
            <person name="Meng X."/>
        </authorList>
    </citation>
    <scope>NUCLEOTIDE SEQUENCE [LARGE SCALE GENOMIC DNA]</scope>
    <source>
        <strain evidence="2 3">M275</strain>
    </source>
</reference>
<organism evidence="2 3">
    <name type="scientific">Glutamicibacter soli</name>
    <dbReference type="NCBI Taxonomy" id="453836"/>
    <lineage>
        <taxon>Bacteria</taxon>
        <taxon>Bacillati</taxon>
        <taxon>Actinomycetota</taxon>
        <taxon>Actinomycetes</taxon>
        <taxon>Micrococcales</taxon>
        <taxon>Micrococcaceae</taxon>
        <taxon>Glutamicibacter</taxon>
    </lineage>
</organism>
<accession>A0A6L9G8Y9</accession>
<proteinExistence type="predicted"/>
<evidence type="ECO:0000256" key="1">
    <source>
        <dbReference type="SAM" id="Phobius"/>
    </source>
</evidence>
<dbReference type="RefSeq" id="WP_146956063.1">
    <property type="nucleotide sequence ID" value="NZ_POAF01000006.1"/>
</dbReference>
<feature type="transmembrane region" description="Helical" evidence="1">
    <location>
        <begin position="60"/>
        <end position="90"/>
    </location>
</feature>
<keyword evidence="1" id="KW-1133">Transmembrane helix</keyword>
<gene>
    <name evidence="2" type="ORF">GT020_16185</name>
</gene>
<keyword evidence="1" id="KW-0812">Transmembrane</keyword>
<evidence type="ECO:0000313" key="2">
    <source>
        <dbReference type="EMBL" id="NAZ17589.1"/>
    </source>
</evidence>
<evidence type="ECO:0000313" key="3">
    <source>
        <dbReference type="Proteomes" id="UP000477543"/>
    </source>
</evidence>
<comment type="caution">
    <text evidence="2">The sequence shown here is derived from an EMBL/GenBank/DDBJ whole genome shotgun (WGS) entry which is preliminary data.</text>
</comment>
<keyword evidence="1" id="KW-0472">Membrane</keyword>
<dbReference type="EMBL" id="WYDN01000020">
    <property type="protein sequence ID" value="NAZ17589.1"/>
    <property type="molecule type" value="Genomic_DNA"/>
</dbReference>
<protein>
    <submittedName>
        <fullName evidence="2">Uncharacterized protein</fullName>
    </submittedName>
</protein>